<keyword evidence="1" id="KW-0949">S-adenosyl-L-methionine</keyword>
<sequence>VKEDSSSQEVKVNNALLFENFTNDGYDGSAVPTMQAKFNEERLDLGRLSPLDSPLVIYVEPSSFCNLACTFCPQHISPDAIHKQNMSFDLFKKMIDDLKQFPEKPKLMRFCGLGDSLFNKKFLDMVKYAKQANVVEKLELISNGLLLNDKLIAELPLYLDRIIISIEGLSEEDYVKFTNKKINFNEFVEKLAKLHAVKSACVRHIKIHNASITDDNQKKFFYDTFGNICDEI</sequence>
<dbReference type="InterPro" id="IPR058240">
    <property type="entry name" value="rSAM_sf"/>
</dbReference>
<evidence type="ECO:0000259" key="5">
    <source>
        <dbReference type="PROSITE" id="PS51918"/>
    </source>
</evidence>
<evidence type="ECO:0000313" key="6">
    <source>
        <dbReference type="EMBL" id="SVE39639.1"/>
    </source>
</evidence>
<dbReference type="PROSITE" id="PS51918">
    <property type="entry name" value="RADICAL_SAM"/>
    <property type="match status" value="1"/>
</dbReference>
<evidence type="ECO:0000256" key="4">
    <source>
        <dbReference type="ARBA" id="ARBA00023014"/>
    </source>
</evidence>
<dbReference type="PANTHER" id="PTHR11228">
    <property type="entry name" value="RADICAL SAM DOMAIN PROTEIN"/>
    <property type="match status" value="1"/>
</dbReference>
<dbReference type="SFLD" id="SFLDG01067">
    <property type="entry name" value="SPASM/twitch_domain_containing"/>
    <property type="match status" value="1"/>
</dbReference>
<evidence type="ECO:0000256" key="1">
    <source>
        <dbReference type="ARBA" id="ARBA00022691"/>
    </source>
</evidence>
<dbReference type="InterPro" id="IPR050377">
    <property type="entry name" value="Radical_SAM_PqqE_MftC-like"/>
</dbReference>
<dbReference type="EMBL" id="UINC01214414">
    <property type="protein sequence ID" value="SVE39639.1"/>
    <property type="molecule type" value="Genomic_DNA"/>
</dbReference>
<dbReference type="Pfam" id="PF04055">
    <property type="entry name" value="Radical_SAM"/>
    <property type="match status" value="1"/>
</dbReference>
<gene>
    <name evidence="6" type="ORF">METZ01_LOCUS492493</name>
</gene>
<dbReference type="InterPro" id="IPR013785">
    <property type="entry name" value="Aldolase_TIM"/>
</dbReference>
<dbReference type="GO" id="GO:0003824">
    <property type="term" value="F:catalytic activity"/>
    <property type="evidence" value="ECO:0007669"/>
    <property type="project" value="InterPro"/>
</dbReference>
<reference evidence="6" key="1">
    <citation type="submission" date="2018-05" db="EMBL/GenBank/DDBJ databases">
        <authorList>
            <person name="Lanie J.A."/>
            <person name="Ng W.-L."/>
            <person name="Kazmierczak K.M."/>
            <person name="Andrzejewski T.M."/>
            <person name="Davidsen T.M."/>
            <person name="Wayne K.J."/>
            <person name="Tettelin H."/>
            <person name="Glass J.I."/>
            <person name="Rusch D."/>
            <person name="Podicherti R."/>
            <person name="Tsui H.-C.T."/>
            <person name="Winkler M.E."/>
        </authorList>
    </citation>
    <scope>NUCLEOTIDE SEQUENCE</scope>
</reference>
<feature type="domain" description="Radical SAM core" evidence="5">
    <location>
        <begin position="51"/>
        <end position="232"/>
    </location>
</feature>
<proteinExistence type="predicted"/>
<dbReference type="SUPFAM" id="SSF102114">
    <property type="entry name" value="Radical SAM enzymes"/>
    <property type="match status" value="1"/>
</dbReference>
<accession>A0A383D5U7</accession>
<dbReference type="GO" id="GO:0046872">
    <property type="term" value="F:metal ion binding"/>
    <property type="evidence" value="ECO:0007669"/>
    <property type="project" value="UniProtKB-KW"/>
</dbReference>
<dbReference type="AlphaFoldDB" id="A0A383D5U7"/>
<evidence type="ECO:0000256" key="2">
    <source>
        <dbReference type="ARBA" id="ARBA00022723"/>
    </source>
</evidence>
<name>A0A383D5U7_9ZZZZ</name>
<evidence type="ECO:0000256" key="3">
    <source>
        <dbReference type="ARBA" id="ARBA00023004"/>
    </source>
</evidence>
<organism evidence="6">
    <name type="scientific">marine metagenome</name>
    <dbReference type="NCBI Taxonomy" id="408172"/>
    <lineage>
        <taxon>unclassified sequences</taxon>
        <taxon>metagenomes</taxon>
        <taxon>ecological metagenomes</taxon>
    </lineage>
</organism>
<dbReference type="Gene3D" id="3.20.20.70">
    <property type="entry name" value="Aldolase class I"/>
    <property type="match status" value="1"/>
</dbReference>
<keyword evidence="3" id="KW-0408">Iron</keyword>
<keyword evidence="2" id="KW-0479">Metal-binding</keyword>
<dbReference type="GO" id="GO:0051536">
    <property type="term" value="F:iron-sulfur cluster binding"/>
    <property type="evidence" value="ECO:0007669"/>
    <property type="project" value="UniProtKB-KW"/>
</dbReference>
<dbReference type="PANTHER" id="PTHR11228:SF7">
    <property type="entry name" value="PQQA PEPTIDE CYCLASE"/>
    <property type="match status" value="1"/>
</dbReference>
<feature type="non-terminal residue" evidence="6">
    <location>
        <position position="1"/>
    </location>
</feature>
<feature type="non-terminal residue" evidence="6">
    <location>
        <position position="232"/>
    </location>
</feature>
<protein>
    <recommendedName>
        <fullName evidence="5">Radical SAM core domain-containing protein</fullName>
    </recommendedName>
</protein>
<keyword evidence="4" id="KW-0411">Iron-sulfur</keyword>
<dbReference type="SFLD" id="SFLDS00029">
    <property type="entry name" value="Radical_SAM"/>
    <property type="match status" value="1"/>
</dbReference>
<dbReference type="InterPro" id="IPR007197">
    <property type="entry name" value="rSAM"/>
</dbReference>
<dbReference type="CDD" id="cd01335">
    <property type="entry name" value="Radical_SAM"/>
    <property type="match status" value="1"/>
</dbReference>